<dbReference type="Gene3D" id="3.30.360.10">
    <property type="entry name" value="Dihydrodipicolinate Reductase, domain 2"/>
    <property type="match status" value="1"/>
</dbReference>
<comment type="similarity">
    <text evidence="1">Belongs to the Gfo/Idh/MocA family.</text>
</comment>
<dbReference type="SUPFAM" id="SSF51735">
    <property type="entry name" value="NAD(P)-binding Rossmann-fold domains"/>
    <property type="match status" value="1"/>
</dbReference>
<dbReference type="RefSeq" id="WP_179789513.1">
    <property type="nucleotide sequence ID" value="NZ_BAAARR010000001.1"/>
</dbReference>
<comment type="caution">
    <text evidence="5">The sequence shown here is derived from an EMBL/GenBank/DDBJ whole genome shotgun (WGS) entry which is preliminary data.</text>
</comment>
<evidence type="ECO:0000259" key="4">
    <source>
        <dbReference type="Pfam" id="PF02894"/>
    </source>
</evidence>
<dbReference type="InterPro" id="IPR004104">
    <property type="entry name" value="Gfo/Idh/MocA-like_OxRdtase_C"/>
</dbReference>
<dbReference type="EMBL" id="JACBZH010000001">
    <property type="protein sequence ID" value="NYH92044.1"/>
    <property type="molecule type" value="Genomic_DNA"/>
</dbReference>
<evidence type="ECO:0000313" key="5">
    <source>
        <dbReference type="EMBL" id="NYH92044.1"/>
    </source>
</evidence>
<feature type="domain" description="Gfo/Idh/MocA-like oxidoreductase N-terminal" evidence="3">
    <location>
        <begin position="52"/>
        <end position="146"/>
    </location>
</feature>
<organism evidence="5 6">
    <name type="scientific">Actinopolymorpha rutila</name>
    <dbReference type="NCBI Taxonomy" id="446787"/>
    <lineage>
        <taxon>Bacteria</taxon>
        <taxon>Bacillati</taxon>
        <taxon>Actinomycetota</taxon>
        <taxon>Actinomycetes</taxon>
        <taxon>Propionibacteriales</taxon>
        <taxon>Actinopolymorphaceae</taxon>
        <taxon>Actinopolymorpha</taxon>
    </lineage>
</organism>
<dbReference type="Pfam" id="PF02894">
    <property type="entry name" value="GFO_IDH_MocA_C"/>
    <property type="match status" value="1"/>
</dbReference>
<reference evidence="5 6" key="1">
    <citation type="submission" date="2020-07" db="EMBL/GenBank/DDBJ databases">
        <title>Sequencing the genomes of 1000 actinobacteria strains.</title>
        <authorList>
            <person name="Klenk H.-P."/>
        </authorList>
    </citation>
    <scope>NUCLEOTIDE SEQUENCE [LARGE SCALE GENOMIC DNA]</scope>
    <source>
        <strain evidence="5 6">DSM 18448</strain>
    </source>
</reference>
<dbReference type="SUPFAM" id="SSF55347">
    <property type="entry name" value="Glyceraldehyde-3-phosphate dehydrogenase-like, C-terminal domain"/>
    <property type="match status" value="1"/>
</dbReference>
<gene>
    <name evidence="5" type="ORF">F4554_004682</name>
</gene>
<feature type="domain" description="Gfo/Idh/MocA-like oxidoreductase C-terminal" evidence="4">
    <location>
        <begin position="168"/>
        <end position="448"/>
    </location>
</feature>
<evidence type="ECO:0000313" key="6">
    <source>
        <dbReference type="Proteomes" id="UP000579605"/>
    </source>
</evidence>
<dbReference type="Pfam" id="PF01408">
    <property type="entry name" value="GFO_IDH_MocA"/>
    <property type="match status" value="1"/>
</dbReference>
<name>A0A852ZGJ7_9ACTN</name>
<evidence type="ECO:0000259" key="3">
    <source>
        <dbReference type="Pfam" id="PF01408"/>
    </source>
</evidence>
<dbReference type="Proteomes" id="UP000579605">
    <property type="component" value="Unassembled WGS sequence"/>
</dbReference>
<dbReference type="InterPro" id="IPR000683">
    <property type="entry name" value="Gfo/Idh/MocA-like_OxRdtase_N"/>
</dbReference>
<dbReference type="PANTHER" id="PTHR43377">
    <property type="entry name" value="BILIVERDIN REDUCTASE A"/>
    <property type="match status" value="1"/>
</dbReference>
<dbReference type="GO" id="GO:0000166">
    <property type="term" value="F:nucleotide binding"/>
    <property type="evidence" value="ECO:0007669"/>
    <property type="project" value="InterPro"/>
</dbReference>
<protein>
    <submittedName>
        <fullName evidence="5">Putative dehydrogenase</fullName>
    </submittedName>
</protein>
<dbReference type="AlphaFoldDB" id="A0A852ZGJ7"/>
<dbReference type="PANTHER" id="PTHR43377:SF2">
    <property type="entry name" value="BINDING ROSSMANN FOLD OXIDOREDUCTASE, PUTATIVE (AFU_ORTHOLOGUE AFUA_4G00560)-RELATED"/>
    <property type="match status" value="1"/>
</dbReference>
<dbReference type="InterPro" id="IPR036291">
    <property type="entry name" value="NAD(P)-bd_dom_sf"/>
</dbReference>
<evidence type="ECO:0000256" key="1">
    <source>
        <dbReference type="ARBA" id="ARBA00010928"/>
    </source>
</evidence>
<evidence type="ECO:0000256" key="2">
    <source>
        <dbReference type="SAM" id="MobiDB-lite"/>
    </source>
</evidence>
<proteinExistence type="inferred from homology"/>
<sequence>MSGRPTGRRTRYALCGLSNRGLSLFALPLLGLDATGTRRAEPSELSGLSDLSDLSKHGELVAILDVDADRVRAFGDLTSTAVPYYAPADFDRMVDETDPDVVLVTSPDATHAVYAIAALRRDRDVITEKPMAASCAQVREMLAAEHAGRGSIRVAHNLRYTERNRQLKRLLLDGAVGRVTSVELTWSVDTHHGSSYFHRWNRERRISGGLSIHKACHHFDMVNWLVGDVPQQVFAYGALNYYGPNSPHRPEAVGTADADDNTDPRRGCPYHQRWLADGDVPEDDHLKPRTGLGGLPYTVQYPPGRQNWIYDEAIDIEDTYSAVVRYRSGASLSYSVLFSGAWEGYRLAINGTHGRLEACSVDFRDGKGETPESGQIVHYPMFEPVQHHDIAGGEGGHGGADPLIRRDLLLGPSKESLDLRIPADSREGALAVAMGEAVWRSVADNRPYLIDELLDDPLERNNRTNVAETTGRYGDGERHGSSAAGGG</sequence>
<keyword evidence="6" id="KW-1185">Reference proteome</keyword>
<accession>A0A852ZGJ7</accession>
<dbReference type="Gene3D" id="3.40.50.720">
    <property type="entry name" value="NAD(P)-binding Rossmann-like Domain"/>
    <property type="match status" value="1"/>
</dbReference>
<dbReference type="InterPro" id="IPR051450">
    <property type="entry name" value="Gfo/Idh/MocA_Oxidoreductases"/>
</dbReference>
<feature type="region of interest" description="Disordered" evidence="2">
    <location>
        <begin position="461"/>
        <end position="487"/>
    </location>
</feature>